<evidence type="ECO:0000256" key="15">
    <source>
        <dbReference type="ARBA" id="ARBA00023167"/>
    </source>
</evidence>
<dbReference type="GO" id="GO:0008705">
    <property type="term" value="F:methionine synthase activity"/>
    <property type="evidence" value="ECO:0007669"/>
    <property type="project" value="UniProtKB-EC"/>
</dbReference>
<keyword evidence="9" id="KW-0028">Amino-acid biosynthesis</keyword>
<feature type="binding site" evidence="19">
    <location>
        <position position="271"/>
    </location>
    <ligand>
        <name>Zn(2+)</name>
        <dbReference type="ChEBI" id="CHEBI:29105"/>
    </ligand>
</feature>
<dbReference type="Pfam" id="PF00809">
    <property type="entry name" value="Pterin_bind"/>
    <property type="match status" value="1"/>
</dbReference>
<comment type="catalytic activity">
    <reaction evidence="1">
        <text>(6S)-5-methyl-5,6,7,8-tetrahydrofolate + L-homocysteine = (6S)-5,6,7,8-tetrahydrofolate + L-methionine</text>
        <dbReference type="Rhea" id="RHEA:11172"/>
        <dbReference type="ChEBI" id="CHEBI:18608"/>
        <dbReference type="ChEBI" id="CHEBI:57453"/>
        <dbReference type="ChEBI" id="CHEBI:57844"/>
        <dbReference type="ChEBI" id="CHEBI:58199"/>
        <dbReference type="EC" id="2.1.1.13"/>
    </reaction>
</comment>
<feature type="domain" description="B12-binding" evidence="22">
    <location>
        <begin position="715"/>
        <end position="835"/>
    </location>
</feature>
<evidence type="ECO:0000256" key="19">
    <source>
        <dbReference type="PROSITE-ProRule" id="PRU00333"/>
    </source>
</evidence>
<dbReference type="GO" id="GO:0046653">
    <property type="term" value="P:tetrahydrofolate metabolic process"/>
    <property type="evidence" value="ECO:0007669"/>
    <property type="project" value="TreeGrafter"/>
</dbReference>
<keyword evidence="11 19" id="KW-0808">Transferase</keyword>
<evidence type="ECO:0000256" key="6">
    <source>
        <dbReference type="ARBA" id="ARBA00012032"/>
    </source>
</evidence>
<dbReference type="Proteomes" id="UP000481852">
    <property type="component" value="Unassembled WGS sequence"/>
</dbReference>
<dbReference type="PROSITE" id="PS51332">
    <property type="entry name" value="B12_BINDING"/>
    <property type="match status" value="1"/>
</dbReference>
<evidence type="ECO:0000256" key="9">
    <source>
        <dbReference type="ARBA" id="ARBA00022605"/>
    </source>
</evidence>
<dbReference type="PANTHER" id="PTHR45833">
    <property type="entry name" value="METHIONINE SYNTHASE"/>
    <property type="match status" value="1"/>
</dbReference>
<dbReference type="GO" id="GO:0031419">
    <property type="term" value="F:cobalamin binding"/>
    <property type="evidence" value="ECO:0007669"/>
    <property type="project" value="UniProtKB-KW"/>
</dbReference>
<evidence type="ECO:0000256" key="7">
    <source>
        <dbReference type="ARBA" id="ARBA00013998"/>
    </source>
</evidence>
<dbReference type="InterPro" id="IPR011005">
    <property type="entry name" value="Dihydropteroate_synth-like_sf"/>
</dbReference>
<dbReference type="SUPFAM" id="SSF47644">
    <property type="entry name" value="Methionine synthase domain"/>
    <property type="match status" value="1"/>
</dbReference>
<dbReference type="Gene3D" id="3.40.50.280">
    <property type="entry name" value="Cobalamin-binding domain"/>
    <property type="match status" value="1"/>
</dbReference>
<dbReference type="InterPro" id="IPR036724">
    <property type="entry name" value="Cobalamin-bd_sf"/>
</dbReference>
<evidence type="ECO:0000313" key="24">
    <source>
        <dbReference type="EMBL" id="MSS15649.1"/>
    </source>
</evidence>
<comment type="function">
    <text evidence="17">Catalyzes the transfer of a methyl group from methyl-cobalamin to homocysteine, yielding enzyme-bound cob(I)alamin and methionine. Subsequently, remethylates the cofactor using methyltetrahydrofolate.</text>
</comment>
<name>A0A6L5X5I7_9FIRM</name>
<evidence type="ECO:0000256" key="1">
    <source>
        <dbReference type="ARBA" id="ARBA00001700"/>
    </source>
</evidence>
<dbReference type="PROSITE" id="PS50972">
    <property type="entry name" value="PTERIN_BINDING"/>
    <property type="match status" value="1"/>
</dbReference>
<evidence type="ECO:0000256" key="11">
    <source>
        <dbReference type="ARBA" id="ARBA00022679"/>
    </source>
</evidence>
<evidence type="ECO:0000256" key="17">
    <source>
        <dbReference type="ARBA" id="ARBA00025552"/>
    </source>
</evidence>
<evidence type="ECO:0000256" key="12">
    <source>
        <dbReference type="ARBA" id="ARBA00022691"/>
    </source>
</evidence>
<keyword evidence="8 19" id="KW-0489">Methyltransferase</keyword>
<dbReference type="PIRSF" id="PIRSF037472">
    <property type="entry name" value="DHPS_mtfrase"/>
    <property type="match status" value="1"/>
</dbReference>
<evidence type="ECO:0000256" key="18">
    <source>
        <dbReference type="ARBA" id="ARBA00031040"/>
    </source>
</evidence>
<comment type="cofactor">
    <cofactor evidence="2 19">
        <name>Zn(2+)</name>
        <dbReference type="ChEBI" id="CHEBI:29105"/>
    </cofactor>
</comment>
<keyword evidence="15" id="KW-0486">Methionine biosynthesis</keyword>
<dbReference type="UniPathway" id="UPA00051">
    <property type="reaction ID" value="UER00081"/>
</dbReference>
<keyword evidence="25" id="KW-1185">Reference proteome</keyword>
<dbReference type="GO" id="GO:0046872">
    <property type="term" value="F:metal ion binding"/>
    <property type="evidence" value="ECO:0007669"/>
    <property type="project" value="UniProtKB-KW"/>
</dbReference>
<evidence type="ECO:0000259" key="22">
    <source>
        <dbReference type="PROSITE" id="PS51332"/>
    </source>
</evidence>
<evidence type="ECO:0000256" key="14">
    <source>
        <dbReference type="ARBA" id="ARBA00022833"/>
    </source>
</evidence>
<keyword evidence="16" id="KW-0170">Cobalt</keyword>
<comment type="cofactor">
    <cofactor evidence="3">
        <name>methylcob(III)alamin</name>
        <dbReference type="ChEBI" id="CHEBI:28115"/>
    </cofactor>
</comment>
<dbReference type="InterPro" id="IPR036589">
    <property type="entry name" value="HCY_dom_sf"/>
</dbReference>
<dbReference type="GO" id="GO:0050667">
    <property type="term" value="P:homocysteine metabolic process"/>
    <property type="evidence" value="ECO:0007669"/>
    <property type="project" value="TreeGrafter"/>
</dbReference>
<dbReference type="InterPro" id="IPR000489">
    <property type="entry name" value="Pterin-binding_dom"/>
</dbReference>
<dbReference type="PROSITE" id="PS51337">
    <property type="entry name" value="B12_BINDING_NTER"/>
    <property type="match status" value="1"/>
</dbReference>
<keyword evidence="13 19" id="KW-0479">Metal-binding</keyword>
<comment type="caution">
    <text evidence="24">The sequence shown here is derived from an EMBL/GenBank/DDBJ whole genome shotgun (WGS) entry which is preliminary data.</text>
</comment>
<evidence type="ECO:0000256" key="16">
    <source>
        <dbReference type="ARBA" id="ARBA00023285"/>
    </source>
</evidence>
<comment type="similarity">
    <text evidence="5">Belongs to the vitamin-B12 dependent methionine synthase family.</text>
</comment>
<feature type="domain" description="Hcy-binding" evidence="20">
    <location>
        <begin position="1"/>
        <end position="285"/>
    </location>
</feature>
<organism evidence="24 25">
    <name type="scientific">Porcincola intestinalis</name>
    <dbReference type="NCBI Taxonomy" id="2606632"/>
    <lineage>
        <taxon>Bacteria</taxon>
        <taxon>Bacillati</taxon>
        <taxon>Bacillota</taxon>
        <taxon>Clostridia</taxon>
        <taxon>Lachnospirales</taxon>
        <taxon>Lachnospiraceae</taxon>
        <taxon>Porcincola</taxon>
    </lineage>
</organism>
<evidence type="ECO:0000256" key="8">
    <source>
        <dbReference type="ARBA" id="ARBA00022603"/>
    </source>
</evidence>
<protein>
    <recommendedName>
        <fullName evidence="7">Methionine synthase</fullName>
        <ecNumber evidence="6">2.1.1.13</ecNumber>
    </recommendedName>
    <alternativeName>
        <fullName evidence="18">5-methyltetrahydrofolate--homocysteine methyltransferase</fullName>
    </alternativeName>
</protein>
<evidence type="ECO:0000256" key="10">
    <source>
        <dbReference type="ARBA" id="ARBA00022628"/>
    </source>
</evidence>
<dbReference type="EC" id="2.1.1.13" evidence="6"/>
<feature type="domain" description="B12-binding N-terminal" evidence="23">
    <location>
        <begin position="620"/>
        <end position="713"/>
    </location>
</feature>
<dbReference type="SUPFAM" id="SSF82282">
    <property type="entry name" value="Homocysteine S-methyltransferase"/>
    <property type="match status" value="1"/>
</dbReference>
<evidence type="ECO:0000256" key="13">
    <source>
        <dbReference type="ARBA" id="ARBA00022723"/>
    </source>
</evidence>
<dbReference type="Gene3D" id="3.20.20.20">
    <property type="entry name" value="Dihydropteroate synthase-like"/>
    <property type="match status" value="1"/>
</dbReference>
<dbReference type="GO" id="GO:0032259">
    <property type="term" value="P:methylation"/>
    <property type="evidence" value="ECO:0007669"/>
    <property type="project" value="UniProtKB-KW"/>
</dbReference>
<feature type="binding site" evidence="19">
    <location>
        <position position="205"/>
    </location>
    <ligand>
        <name>Zn(2+)</name>
        <dbReference type="ChEBI" id="CHEBI:29105"/>
    </ligand>
</feature>
<dbReference type="InterPro" id="IPR017215">
    <property type="entry name" value="MetH_bac"/>
</dbReference>
<evidence type="ECO:0000259" key="23">
    <source>
        <dbReference type="PROSITE" id="PS51337"/>
    </source>
</evidence>
<dbReference type="Pfam" id="PF02310">
    <property type="entry name" value="B12-binding"/>
    <property type="match status" value="1"/>
</dbReference>
<reference evidence="24 25" key="1">
    <citation type="submission" date="2019-08" db="EMBL/GenBank/DDBJ databases">
        <title>In-depth cultivation of the pig gut microbiome towards novel bacterial diversity and tailored functional studies.</title>
        <authorList>
            <person name="Wylensek D."/>
            <person name="Hitch T.C.A."/>
            <person name="Clavel T."/>
        </authorList>
    </citation>
    <scope>NUCLEOTIDE SEQUENCE [LARGE SCALE GENOMIC DNA]</scope>
    <source>
        <strain evidence="24 25">Oil+RF-744-WCA-WT-11</strain>
    </source>
</reference>
<evidence type="ECO:0000256" key="2">
    <source>
        <dbReference type="ARBA" id="ARBA00001947"/>
    </source>
</evidence>
<dbReference type="PANTHER" id="PTHR45833:SF1">
    <property type="entry name" value="METHIONINE SYNTHASE"/>
    <property type="match status" value="1"/>
</dbReference>
<dbReference type="Pfam" id="PF02574">
    <property type="entry name" value="S-methyl_trans"/>
    <property type="match status" value="1"/>
</dbReference>
<comment type="pathway">
    <text evidence="4">Amino-acid biosynthesis; L-methionine biosynthesis via de novo pathway; L-methionine from L-homocysteine (MetH route): step 1/1.</text>
</comment>
<feature type="binding site" evidence="19">
    <location>
        <position position="270"/>
    </location>
    <ligand>
        <name>Zn(2+)</name>
        <dbReference type="ChEBI" id="CHEBI:29105"/>
    </ligand>
</feature>
<dbReference type="InterPro" id="IPR036594">
    <property type="entry name" value="Meth_synthase_dom"/>
</dbReference>
<dbReference type="AlphaFoldDB" id="A0A6L5X5I7"/>
<proteinExistence type="inferred from homology"/>
<dbReference type="SMART" id="SM01018">
    <property type="entry name" value="B12-binding_2"/>
    <property type="match status" value="1"/>
</dbReference>
<accession>A0A6L5X5I7</accession>
<evidence type="ECO:0000256" key="5">
    <source>
        <dbReference type="ARBA" id="ARBA00010398"/>
    </source>
</evidence>
<dbReference type="SUPFAM" id="SSF52242">
    <property type="entry name" value="Cobalamin (vitamin B12)-binding domain"/>
    <property type="match status" value="1"/>
</dbReference>
<evidence type="ECO:0000256" key="3">
    <source>
        <dbReference type="ARBA" id="ARBA00001956"/>
    </source>
</evidence>
<dbReference type="InterPro" id="IPR003759">
    <property type="entry name" value="Cbl-bd_cap"/>
</dbReference>
<evidence type="ECO:0000256" key="4">
    <source>
        <dbReference type="ARBA" id="ARBA00005178"/>
    </source>
</evidence>
<evidence type="ECO:0000259" key="20">
    <source>
        <dbReference type="PROSITE" id="PS50970"/>
    </source>
</evidence>
<dbReference type="RefSeq" id="WP_154526708.1">
    <property type="nucleotide sequence ID" value="NZ_VULZ01000013.1"/>
</dbReference>
<gene>
    <name evidence="24" type="ORF">FYJ35_11490</name>
</gene>
<evidence type="ECO:0000259" key="21">
    <source>
        <dbReference type="PROSITE" id="PS50972"/>
    </source>
</evidence>
<dbReference type="Gene3D" id="1.10.1240.10">
    <property type="entry name" value="Methionine synthase domain"/>
    <property type="match status" value="1"/>
</dbReference>
<feature type="domain" description="Pterin-binding" evidence="21">
    <location>
        <begin position="314"/>
        <end position="561"/>
    </location>
</feature>
<dbReference type="SUPFAM" id="SSF51717">
    <property type="entry name" value="Dihydropteroate synthetase-like"/>
    <property type="match status" value="1"/>
</dbReference>
<dbReference type="PROSITE" id="PS50970">
    <property type="entry name" value="HCY"/>
    <property type="match status" value="1"/>
</dbReference>
<dbReference type="InterPro" id="IPR050554">
    <property type="entry name" value="Met_Synthase/Corrinoid"/>
</dbReference>
<sequence>MDIRRVMKERIILFDGAMGTMLQKAGIGLGELPESWNLLHPDTVVRIHKDYLDAGADIISTNTFGANRLKIRGDGFTLSQVVRGAFDCAHKAVRQAGHGLVALDLGPTGRLLKPMGDLDFEEAVSIYAEVVELGVQNGADAILIETMSDMHELKAAVLAAKEHSSLPVFATCVFDESGKMLTGGTPKSVVAMLEGLHVDALGTNCSLGPRQILKAARELLRYASVPVICTPNAGLPRSENGETVYDVGPEEFAGDIAALLDEGVSAVGGCCGTTPAHIRAVKKVAEGRKAPDIVQKQETIVTSYAVAQTIGKRPVIVGERINPTGKKKMAQALRDQNYSYILDMALEQQEKGAHILDVNVGVPGTDETSALCETIRQIQSISELPLQIDTSSIQAMEAAMRIYNGKPMVNSVSGKKESMDAVFPLVKKYGGVVVALALDENGIPDTSEGRVRVAGKILEEAKKYGIPEKDIIIDCLCMTVSADPRGALVTLDTLKRVQEELSAKTILGVSNISFGLPQRAFINQTFFTMALQKGLNAAIINPCSEGMKGAYDAYLVLAAEDENCGAYISTYADFKPALPRGAVWEEDLRGILKEGNTAAFDCHAVQAGKKTKKEQGYLNDSGELTENPDASRLIQCIRKGLREEAQKCAEGLLQSREALEIINHCMIPALNEVGKDFEYGKVFLPQLLMSAEAARGVFAVLKEKMEVSGQGGNRRGSVILATVKGDIHDIGKNIVKVLLESYRFDVIDLGRDVPPETVVETAVRRKVRLVGLSALMTTTVANMEETIRQLHEKAPDVKIMVGGAVMTESYAASIHADRYCKDAMASVQYAEEVLG</sequence>
<dbReference type="InterPro" id="IPR003726">
    <property type="entry name" value="HCY_dom"/>
</dbReference>
<dbReference type="Pfam" id="PF02607">
    <property type="entry name" value="B12-binding_2"/>
    <property type="match status" value="1"/>
</dbReference>
<dbReference type="EMBL" id="VULZ01000013">
    <property type="protein sequence ID" value="MSS15649.1"/>
    <property type="molecule type" value="Genomic_DNA"/>
</dbReference>
<keyword evidence="12" id="KW-0949">S-adenosyl-L-methionine</keyword>
<dbReference type="GO" id="GO:0005829">
    <property type="term" value="C:cytosol"/>
    <property type="evidence" value="ECO:0007669"/>
    <property type="project" value="TreeGrafter"/>
</dbReference>
<keyword evidence="10" id="KW-0846">Cobalamin</keyword>
<evidence type="ECO:0000313" key="25">
    <source>
        <dbReference type="Proteomes" id="UP000481852"/>
    </source>
</evidence>
<dbReference type="Gene3D" id="3.20.20.330">
    <property type="entry name" value="Homocysteine-binding-like domain"/>
    <property type="match status" value="1"/>
</dbReference>
<dbReference type="InterPro" id="IPR006158">
    <property type="entry name" value="Cobalamin-bd"/>
</dbReference>
<keyword evidence="14 19" id="KW-0862">Zinc</keyword>
<dbReference type="NCBIfam" id="NF005719">
    <property type="entry name" value="PRK07535.1"/>
    <property type="match status" value="1"/>
</dbReference>